<dbReference type="PANTHER" id="PTHR11017:SF510">
    <property type="entry name" value="ADP-RIBOSYL CYCLASE_CYCLIC ADP-RIBOSE HYDROLASE"/>
    <property type="match status" value="1"/>
</dbReference>
<dbReference type="InterPro" id="IPR058192">
    <property type="entry name" value="WHD_ROQ1-like"/>
</dbReference>
<reference evidence="9" key="1">
    <citation type="submission" date="2020-03" db="EMBL/GenBank/DDBJ databases">
        <title>A high-quality chromosome-level genome assembly of a woody plant with both climbing and erect habits, Rhamnella rubrinervis.</title>
        <authorList>
            <person name="Lu Z."/>
            <person name="Yang Y."/>
            <person name="Zhu X."/>
            <person name="Sun Y."/>
        </authorList>
    </citation>
    <scope>NUCLEOTIDE SEQUENCE</scope>
    <source>
        <strain evidence="9">BYM</strain>
        <tissue evidence="9">Leaf</tissue>
    </source>
</reference>
<name>A0A8K0DK48_9ROSA</name>
<dbReference type="GO" id="GO:0061809">
    <property type="term" value="F:NAD+ nucleosidase activity, cyclic ADP-ribose generating"/>
    <property type="evidence" value="ECO:0007669"/>
    <property type="project" value="UniProtKB-EC"/>
</dbReference>
<dbReference type="InterPro" id="IPR027417">
    <property type="entry name" value="P-loop_NTPase"/>
</dbReference>
<evidence type="ECO:0000256" key="5">
    <source>
        <dbReference type="ARBA" id="ARBA00022821"/>
    </source>
</evidence>
<dbReference type="SUPFAM" id="SSF52200">
    <property type="entry name" value="Toll/Interleukin receptor TIR domain"/>
    <property type="match status" value="1"/>
</dbReference>
<keyword evidence="3" id="KW-0677">Repeat</keyword>
<dbReference type="Pfam" id="PF23282">
    <property type="entry name" value="WHD_ROQ1"/>
    <property type="match status" value="1"/>
</dbReference>
<dbReference type="PROSITE" id="PS51450">
    <property type="entry name" value="LRR"/>
    <property type="match status" value="1"/>
</dbReference>
<dbReference type="Pfam" id="PF01582">
    <property type="entry name" value="TIR"/>
    <property type="match status" value="1"/>
</dbReference>
<evidence type="ECO:0000256" key="2">
    <source>
        <dbReference type="ARBA" id="ARBA00022614"/>
    </source>
</evidence>
<dbReference type="SMART" id="SM00255">
    <property type="entry name" value="TIR"/>
    <property type="match status" value="1"/>
</dbReference>
<dbReference type="FunFam" id="3.40.50.10140:FF:000007">
    <property type="entry name" value="Disease resistance protein (TIR-NBS-LRR class)"/>
    <property type="match status" value="1"/>
</dbReference>
<dbReference type="InterPro" id="IPR035897">
    <property type="entry name" value="Toll_tir_struct_dom_sf"/>
</dbReference>
<keyword evidence="6" id="KW-0520">NAD</keyword>
<dbReference type="InterPro" id="IPR058546">
    <property type="entry name" value="RPS4B/Roq1-like_LRR"/>
</dbReference>
<dbReference type="InterPro" id="IPR001611">
    <property type="entry name" value="Leu-rich_rpt"/>
</dbReference>
<dbReference type="Gene3D" id="3.80.10.10">
    <property type="entry name" value="Ribonuclease Inhibitor"/>
    <property type="match status" value="2"/>
</dbReference>
<dbReference type="PRINTS" id="PR00364">
    <property type="entry name" value="DISEASERSIST"/>
</dbReference>
<dbReference type="EMBL" id="VOIH02000012">
    <property type="protein sequence ID" value="KAF3432455.1"/>
    <property type="molecule type" value="Genomic_DNA"/>
</dbReference>
<evidence type="ECO:0000313" key="10">
    <source>
        <dbReference type="Proteomes" id="UP000796880"/>
    </source>
</evidence>
<dbReference type="Pfam" id="PF20160">
    <property type="entry name" value="C-JID"/>
    <property type="match status" value="1"/>
</dbReference>
<dbReference type="PROSITE" id="PS50104">
    <property type="entry name" value="TIR"/>
    <property type="match status" value="1"/>
</dbReference>
<dbReference type="Pfam" id="PF00931">
    <property type="entry name" value="NB-ARC"/>
    <property type="match status" value="1"/>
</dbReference>
<organism evidence="9 10">
    <name type="scientific">Rhamnella rubrinervis</name>
    <dbReference type="NCBI Taxonomy" id="2594499"/>
    <lineage>
        <taxon>Eukaryota</taxon>
        <taxon>Viridiplantae</taxon>
        <taxon>Streptophyta</taxon>
        <taxon>Embryophyta</taxon>
        <taxon>Tracheophyta</taxon>
        <taxon>Spermatophyta</taxon>
        <taxon>Magnoliopsida</taxon>
        <taxon>eudicotyledons</taxon>
        <taxon>Gunneridae</taxon>
        <taxon>Pentapetalae</taxon>
        <taxon>rosids</taxon>
        <taxon>fabids</taxon>
        <taxon>Rosales</taxon>
        <taxon>Rhamnaceae</taxon>
        <taxon>rhamnoid group</taxon>
        <taxon>Rhamneae</taxon>
        <taxon>Rhamnella</taxon>
    </lineage>
</organism>
<evidence type="ECO:0000259" key="8">
    <source>
        <dbReference type="PROSITE" id="PS50104"/>
    </source>
</evidence>
<dbReference type="OrthoDB" id="1160062at2759"/>
<dbReference type="SUPFAM" id="SSF52058">
    <property type="entry name" value="L domain-like"/>
    <property type="match status" value="1"/>
</dbReference>
<evidence type="ECO:0000256" key="6">
    <source>
        <dbReference type="ARBA" id="ARBA00023027"/>
    </source>
</evidence>
<keyword evidence="5" id="KW-0611">Plant defense</keyword>
<protein>
    <recommendedName>
        <fullName evidence="1">ADP-ribosyl cyclase/cyclic ADP-ribose hydrolase</fullName>
        <ecNumber evidence="1">3.2.2.6</ecNumber>
    </recommendedName>
</protein>
<dbReference type="SMART" id="SM00369">
    <property type="entry name" value="LRR_TYP"/>
    <property type="match status" value="4"/>
</dbReference>
<comment type="caution">
    <text evidence="9">The sequence shown here is derived from an EMBL/GenBank/DDBJ whole genome shotgun (WGS) entry which is preliminary data.</text>
</comment>
<dbReference type="InterPro" id="IPR045344">
    <property type="entry name" value="C-JID"/>
</dbReference>
<comment type="catalytic activity">
    <reaction evidence="7">
        <text>NAD(+) + H2O = ADP-D-ribose + nicotinamide + H(+)</text>
        <dbReference type="Rhea" id="RHEA:16301"/>
        <dbReference type="ChEBI" id="CHEBI:15377"/>
        <dbReference type="ChEBI" id="CHEBI:15378"/>
        <dbReference type="ChEBI" id="CHEBI:17154"/>
        <dbReference type="ChEBI" id="CHEBI:57540"/>
        <dbReference type="ChEBI" id="CHEBI:57967"/>
        <dbReference type="EC" id="3.2.2.6"/>
    </reaction>
    <physiologicalReaction direction="left-to-right" evidence="7">
        <dbReference type="Rhea" id="RHEA:16302"/>
    </physiologicalReaction>
</comment>
<dbReference type="Gene3D" id="3.40.50.10140">
    <property type="entry name" value="Toll/interleukin-1 receptor homology (TIR) domain"/>
    <property type="match status" value="1"/>
</dbReference>
<dbReference type="GO" id="GO:0043531">
    <property type="term" value="F:ADP binding"/>
    <property type="evidence" value="ECO:0007669"/>
    <property type="project" value="InterPro"/>
</dbReference>
<accession>A0A8K0DK48</accession>
<dbReference type="PANTHER" id="PTHR11017">
    <property type="entry name" value="LEUCINE-RICH REPEAT-CONTAINING PROTEIN"/>
    <property type="match status" value="1"/>
</dbReference>
<keyword evidence="4" id="KW-0378">Hydrolase</keyword>
<keyword evidence="2" id="KW-0433">Leucine-rich repeat</keyword>
<feature type="domain" description="TIR" evidence="8">
    <location>
        <begin position="13"/>
        <end position="179"/>
    </location>
</feature>
<dbReference type="GO" id="GO:0007165">
    <property type="term" value="P:signal transduction"/>
    <property type="evidence" value="ECO:0007669"/>
    <property type="project" value="InterPro"/>
</dbReference>
<dbReference type="SUPFAM" id="SSF52540">
    <property type="entry name" value="P-loop containing nucleoside triphosphate hydrolases"/>
    <property type="match status" value="1"/>
</dbReference>
<dbReference type="InterPro" id="IPR000157">
    <property type="entry name" value="TIR_dom"/>
</dbReference>
<dbReference type="Gene3D" id="3.40.50.300">
    <property type="entry name" value="P-loop containing nucleotide triphosphate hydrolases"/>
    <property type="match status" value="1"/>
</dbReference>
<dbReference type="InterPro" id="IPR044974">
    <property type="entry name" value="Disease_R_plants"/>
</dbReference>
<evidence type="ECO:0000256" key="4">
    <source>
        <dbReference type="ARBA" id="ARBA00022801"/>
    </source>
</evidence>
<dbReference type="Proteomes" id="UP000796880">
    <property type="component" value="Unassembled WGS sequence"/>
</dbReference>
<dbReference type="Gene3D" id="1.10.8.430">
    <property type="entry name" value="Helical domain of apoptotic protease-activating factors"/>
    <property type="match status" value="1"/>
</dbReference>
<dbReference type="Pfam" id="PF23286">
    <property type="entry name" value="LRR_13"/>
    <property type="match status" value="1"/>
</dbReference>
<sequence>MQGASSSSVSPLCKYDVFLSFRGEDTRKSFTDHLYAAMERKGIVTFRDDERLERGKPISQEIFRAIEESRFSIVIFSRNFASSTWCLDEVAKIVECMKVMGQIVIPVFYHVDPSEVRKQEGSFGDAFIRHQQNFKENVGKVEKWRDAFAHVANVSGWDLRDRHESKLIQEIVERIFNTVFCAFSRICGMGGIGKTTLAEDKLLSEILMEKSTTLWDSWAGANKIKKGLHFKRVLLVLDDVDRLDQLKALAAEHDSFGLGSRIIITTRDEHLLITHGVDNIFKLKGLNHCAALEVLGSFLFGRSIEEWKSALDRLKEVPNREILDVLRISYDGLEEMEKKIFLDIACFFRGKEKDRVIPILDSCGFNPVIGIRVLIDKSLITLSDNKLWMHDMLQEMGRAIVYQESPEEPCKRSRLWHCEDVEHVLVKNMGMDAVEALIVDDQSVLTEALWNDESYLHLDHFIRDGIHCNPKALSIMSKLRLLKILEKLRFINLSNSHNLIRTPDFTGVPNLERLVLESCTNLLEVHPSISSLKRLTLLNLKYCFRLRSLPSKIETESLEILILSCCTQVKKLPEFGVNMKHLSELCMTSLKRLNLNSCSKLQELPENMGDMECLEELNVSRTAIWELPSSITLLKNLKVLSFCGLEKSGPAPTRWYKRFTFRQTPRREGPMGLLLPSLSGLSSLRELNLSNCNLSDGAIPSDLGCLSSLRKLNLKGNNFSSLPASVCQLSKLTILDLESCRRLQSLPDLPLNIQYMKIQDCTSLETSSDLLKLGNLSEPTISCINCFKLVRNDDCNQVLHAMFKRYIQGLSYLRSRFDIILPGSRIPEWFNQRCTGSSVVIHLPPDCYDAKFAGFSLCTVFVVKEHLRKRIYSNAFFGSYTHKLGCHIKMNGHTSSRTPIFWFKEELDNIDLNDDSQHLWLLYLSRHYFGTTWQNNCNHIEFSFEVEGPGLEVKQSGAYLVYEEDAENFHKLMNNRSRSSDISIYDNNLDISE</sequence>
<evidence type="ECO:0000256" key="3">
    <source>
        <dbReference type="ARBA" id="ARBA00022737"/>
    </source>
</evidence>
<evidence type="ECO:0000256" key="1">
    <source>
        <dbReference type="ARBA" id="ARBA00011982"/>
    </source>
</evidence>
<dbReference type="InterPro" id="IPR002182">
    <property type="entry name" value="NB-ARC"/>
</dbReference>
<dbReference type="InterPro" id="IPR042197">
    <property type="entry name" value="Apaf_helical"/>
</dbReference>
<gene>
    <name evidence="9" type="ORF">FNV43_RR27195</name>
</gene>
<dbReference type="AlphaFoldDB" id="A0A8K0DK48"/>
<dbReference type="EC" id="3.2.2.6" evidence="1"/>
<dbReference type="InterPro" id="IPR032675">
    <property type="entry name" value="LRR_dom_sf"/>
</dbReference>
<evidence type="ECO:0000256" key="7">
    <source>
        <dbReference type="ARBA" id="ARBA00047304"/>
    </source>
</evidence>
<dbReference type="GO" id="GO:0006952">
    <property type="term" value="P:defense response"/>
    <property type="evidence" value="ECO:0007669"/>
    <property type="project" value="InterPro"/>
</dbReference>
<proteinExistence type="predicted"/>
<keyword evidence="10" id="KW-1185">Reference proteome</keyword>
<evidence type="ECO:0000313" key="9">
    <source>
        <dbReference type="EMBL" id="KAF3432455.1"/>
    </source>
</evidence>
<dbReference type="InterPro" id="IPR003591">
    <property type="entry name" value="Leu-rich_rpt_typical-subtyp"/>
</dbReference>